<dbReference type="SUPFAM" id="SSF46689">
    <property type="entry name" value="Homeodomain-like"/>
    <property type="match status" value="1"/>
</dbReference>
<sequence length="172" mass="19865">MPRIAKTARREISSIDRERIIGRHLGGQSNKAIAKDVGRSVSTIGRLIKKWQETGKTDNQKGRGRKAKYSQEQQENLLEVCFNNPRYTYYQLSYFMHNTSQYPKVCNSTIKRYLRVFRVQRFIALTTPVLLPRHLPLRLEWANGFNIAQLGLLVFSDEAGFMIDDCGGGRRK</sequence>
<dbReference type="Gene3D" id="1.10.10.10">
    <property type="entry name" value="Winged helix-like DNA-binding domain superfamily/Winged helix DNA-binding domain"/>
    <property type="match status" value="1"/>
</dbReference>
<dbReference type="EMBL" id="KZ819602">
    <property type="protein sequence ID" value="PWN38161.1"/>
    <property type="molecule type" value="Genomic_DNA"/>
</dbReference>
<organism evidence="2 3">
    <name type="scientific">Meira miltonrushii</name>
    <dbReference type="NCBI Taxonomy" id="1280837"/>
    <lineage>
        <taxon>Eukaryota</taxon>
        <taxon>Fungi</taxon>
        <taxon>Dikarya</taxon>
        <taxon>Basidiomycota</taxon>
        <taxon>Ustilaginomycotina</taxon>
        <taxon>Exobasidiomycetes</taxon>
        <taxon>Exobasidiales</taxon>
        <taxon>Brachybasidiaceae</taxon>
        <taxon>Meira</taxon>
    </lineage>
</organism>
<dbReference type="InterPro" id="IPR025246">
    <property type="entry name" value="IS30-like_HTH"/>
</dbReference>
<protein>
    <recommendedName>
        <fullName evidence="1">Transposase IS30-like HTH domain-containing protein</fullName>
    </recommendedName>
</protein>
<proteinExistence type="predicted"/>
<dbReference type="RefSeq" id="XP_025358463.1">
    <property type="nucleotide sequence ID" value="XM_025500741.1"/>
</dbReference>
<reference evidence="2 3" key="1">
    <citation type="journal article" date="2018" name="Mol. Biol. Evol.">
        <title>Broad Genomic Sampling Reveals a Smut Pathogenic Ancestry of the Fungal Clade Ustilaginomycotina.</title>
        <authorList>
            <person name="Kijpornyongpan T."/>
            <person name="Mondo S.J."/>
            <person name="Barry K."/>
            <person name="Sandor L."/>
            <person name="Lee J."/>
            <person name="Lipzen A."/>
            <person name="Pangilinan J."/>
            <person name="LaButti K."/>
            <person name="Hainaut M."/>
            <person name="Henrissat B."/>
            <person name="Grigoriev I.V."/>
            <person name="Spatafora J.W."/>
            <person name="Aime M.C."/>
        </authorList>
    </citation>
    <scope>NUCLEOTIDE SEQUENCE [LARGE SCALE GENOMIC DNA]</scope>
    <source>
        <strain evidence="2 3">MCA 3882</strain>
    </source>
</reference>
<keyword evidence="3" id="KW-1185">Reference proteome</keyword>
<dbReference type="GeneID" id="37022522"/>
<dbReference type="Proteomes" id="UP000245771">
    <property type="component" value="Unassembled WGS sequence"/>
</dbReference>
<name>A0A316VPS9_9BASI</name>
<dbReference type="Pfam" id="PF13936">
    <property type="entry name" value="HTH_38"/>
    <property type="match status" value="1"/>
</dbReference>
<accession>A0A316VPS9</accession>
<gene>
    <name evidence="2" type="ORF">FA14DRAFT_177436</name>
</gene>
<evidence type="ECO:0000259" key="1">
    <source>
        <dbReference type="Pfam" id="PF13936"/>
    </source>
</evidence>
<dbReference type="AlphaFoldDB" id="A0A316VPS9"/>
<evidence type="ECO:0000313" key="2">
    <source>
        <dbReference type="EMBL" id="PWN38161.1"/>
    </source>
</evidence>
<dbReference type="InterPro" id="IPR036388">
    <property type="entry name" value="WH-like_DNA-bd_sf"/>
</dbReference>
<evidence type="ECO:0000313" key="3">
    <source>
        <dbReference type="Proteomes" id="UP000245771"/>
    </source>
</evidence>
<dbReference type="InParanoid" id="A0A316VPS9"/>
<feature type="domain" description="Transposase IS30-like HTH" evidence="1">
    <location>
        <begin position="9"/>
        <end position="50"/>
    </location>
</feature>
<dbReference type="InterPro" id="IPR009057">
    <property type="entry name" value="Homeodomain-like_sf"/>
</dbReference>